<dbReference type="AlphaFoldDB" id="A0A395XHP5"/>
<name>A0A395XHP5_9FIRM</name>
<organism evidence="1 2">
    <name type="scientific">Dorea formicigenerans</name>
    <dbReference type="NCBI Taxonomy" id="39486"/>
    <lineage>
        <taxon>Bacteria</taxon>
        <taxon>Bacillati</taxon>
        <taxon>Bacillota</taxon>
        <taxon>Clostridia</taxon>
        <taxon>Lachnospirales</taxon>
        <taxon>Lachnospiraceae</taxon>
        <taxon>Dorea</taxon>
    </lineage>
</organism>
<dbReference type="RefSeq" id="WP_021840586.1">
    <property type="nucleotide sequence ID" value="NZ_AP031430.1"/>
</dbReference>
<gene>
    <name evidence="1" type="ORF">DWV67_13920</name>
</gene>
<dbReference type="EMBL" id="QSAJ01000045">
    <property type="protein sequence ID" value="RGW49766.1"/>
    <property type="molecule type" value="Genomic_DNA"/>
</dbReference>
<evidence type="ECO:0000313" key="2">
    <source>
        <dbReference type="Proteomes" id="UP000266376"/>
    </source>
</evidence>
<proteinExistence type="predicted"/>
<accession>A0A395XHP5</accession>
<sequence>MDLIKTDQYGRQIGYVQGANIDFEVGADEADSINDFEIELKRWNWDGSIRYGTRVFSPDTEYGGIVREISTDTSTNVIRAKGDTWRGMMTKKIIQPLSGQDYATASGELNSIIKSKIEAEYPGLFYGVTADTGVTVNNYQFDRYCTLHAGLVKMLKSVGYRLDIRYQEGDVGMAGYVKVSAVPINDLSSEYELTNDNNMNFITDDNRRGINHLICLGKGDLKDRLVIHLYADQNGTISQTQQYFKGAEEIAAIYDSSGSERDDLIKNGIKELESKKSSMSYNMTMTKLEGNIDLGDIVGGKDYLTGISMKKPIGRKIWTISSGKEKVVYKLEGET</sequence>
<evidence type="ECO:0000313" key="1">
    <source>
        <dbReference type="EMBL" id="RGW49766.1"/>
    </source>
</evidence>
<comment type="caution">
    <text evidence="1">The sequence shown here is derived from an EMBL/GenBank/DDBJ whole genome shotgun (WGS) entry which is preliminary data.</text>
</comment>
<reference evidence="1 2" key="1">
    <citation type="submission" date="2018-08" db="EMBL/GenBank/DDBJ databases">
        <title>A genome reference for cultivated species of the human gut microbiota.</title>
        <authorList>
            <person name="Zou Y."/>
            <person name="Xue W."/>
            <person name="Luo G."/>
        </authorList>
    </citation>
    <scope>NUCLEOTIDE SEQUENCE [LARGE SCALE GENOMIC DNA]</scope>
    <source>
        <strain evidence="1 2">AF12-11</strain>
    </source>
</reference>
<protein>
    <recommendedName>
        <fullName evidence="3">Prophage tail endopeptidase domain-containing protein</fullName>
    </recommendedName>
</protein>
<evidence type="ECO:0008006" key="3">
    <source>
        <dbReference type="Google" id="ProtNLM"/>
    </source>
</evidence>
<dbReference type="Proteomes" id="UP000266376">
    <property type="component" value="Unassembled WGS sequence"/>
</dbReference>